<feature type="region of interest" description="Disordered" evidence="1">
    <location>
        <begin position="460"/>
        <end position="531"/>
    </location>
</feature>
<feature type="compositionally biased region" description="Low complexity" evidence="1">
    <location>
        <begin position="280"/>
        <end position="290"/>
    </location>
</feature>
<organism evidence="2 3">
    <name type="scientific">Dichomitus squalens (strain LYAD-421)</name>
    <name type="common">Western red white-rot fungus</name>
    <dbReference type="NCBI Taxonomy" id="732165"/>
    <lineage>
        <taxon>Eukaryota</taxon>
        <taxon>Fungi</taxon>
        <taxon>Dikarya</taxon>
        <taxon>Basidiomycota</taxon>
        <taxon>Agaricomycotina</taxon>
        <taxon>Agaricomycetes</taxon>
        <taxon>Polyporales</taxon>
        <taxon>Polyporaceae</taxon>
        <taxon>Dichomitus</taxon>
    </lineage>
</organism>
<feature type="compositionally biased region" description="Polar residues" evidence="1">
    <location>
        <begin position="385"/>
        <end position="399"/>
    </location>
</feature>
<feature type="compositionally biased region" description="Basic and acidic residues" evidence="1">
    <location>
        <begin position="513"/>
        <end position="531"/>
    </location>
</feature>
<accession>R7SIT2</accession>
<dbReference type="GeneID" id="18841432"/>
<dbReference type="RefSeq" id="XP_007371194.1">
    <property type="nucleotide sequence ID" value="XM_007371132.1"/>
</dbReference>
<feature type="region of interest" description="Disordered" evidence="1">
    <location>
        <begin position="180"/>
        <end position="201"/>
    </location>
</feature>
<feature type="compositionally biased region" description="Polar residues" evidence="1">
    <location>
        <begin position="488"/>
        <end position="497"/>
    </location>
</feature>
<dbReference type="Proteomes" id="UP000053319">
    <property type="component" value="Unassembled WGS sequence"/>
</dbReference>
<protein>
    <submittedName>
        <fullName evidence="2">Uncharacterized protein</fullName>
    </submittedName>
</protein>
<gene>
    <name evidence="2" type="ORF">DICSQDRAFT_184013</name>
</gene>
<dbReference type="EMBL" id="JH719486">
    <property type="protein sequence ID" value="EJF56054.1"/>
    <property type="molecule type" value="Genomic_DNA"/>
</dbReference>
<proteinExistence type="predicted"/>
<evidence type="ECO:0000313" key="3">
    <source>
        <dbReference type="Proteomes" id="UP000053319"/>
    </source>
</evidence>
<dbReference type="AlphaFoldDB" id="R7SIT2"/>
<feature type="compositionally biased region" description="Low complexity" evidence="1">
    <location>
        <begin position="359"/>
        <end position="373"/>
    </location>
</feature>
<feature type="region of interest" description="Disordered" evidence="1">
    <location>
        <begin position="279"/>
        <end position="431"/>
    </location>
</feature>
<evidence type="ECO:0000256" key="1">
    <source>
        <dbReference type="SAM" id="MobiDB-lite"/>
    </source>
</evidence>
<feature type="region of interest" description="Disordered" evidence="1">
    <location>
        <begin position="252"/>
        <end position="271"/>
    </location>
</feature>
<feature type="region of interest" description="Disordered" evidence="1">
    <location>
        <begin position="130"/>
        <end position="161"/>
    </location>
</feature>
<dbReference type="OMA" id="CEGERTI"/>
<dbReference type="KEGG" id="dsq:DICSQDRAFT_184013"/>
<dbReference type="OrthoDB" id="2757916at2759"/>
<sequence length="543" mass="58012">MDRTLTARPLKRSAPLPNYSDRAQARIIRQKLLEHEQEIEDLQAFNITPTNSFPQEELRILTESFSSVKAEFTDLDGLSWETPLARQVLLAWHSQQAARSRGNHAQHLDFAILAGRIRRSPSSNRSLASILAPPRLSTSSPDPCPLTRDPQATLRPTTRHARSLEEQIRVSEVVRAFTQTDRPRRADEATVTPTASFPSHFPRAAVGETERAPLPALFEREPVPDGDVGRTPRPPQRLTTVDYADVHANGLALTTPVPAPARRGSPSARSGRLRIVKSHSAPSVPLAVSSSPPPTPSLRSGHVRDGNASTLDATGSAQANTSRPTKSLPPSRIPLLRTKSLGAKSTAQLASRAVREPGSSSSVTTSISTPTFTFCAGPSYPPSSGVKSAGTTMARTVTSRARGEAAGLHSLDDAPPTSHLPSSYPSPCEGERTISLPLRRVGSQPAQTVKALPQRSALSCFPSSDGDASSAHPRCQSKARSGVPATVSAETVGTTADTGKDTQEGTADSTASSERDSVHELGDGNRADGRRARLVLIERTRPL</sequence>
<dbReference type="HOGENOM" id="CLU_501543_0_0_1"/>
<evidence type="ECO:0000313" key="2">
    <source>
        <dbReference type="EMBL" id="EJF56054.1"/>
    </source>
</evidence>
<reference evidence="2 3" key="1">
    <citation type="journal article" date="2012" name="Science">
        <title>The Paleozoic origin of enzymatic lignin decomposition reconstructed from 31 fungal genomes.</title>
        <authorList>
            <person name="Floudas D."/>
            <person name="Binder M."/>
            <person name="Riley R."/>
            <person name="Barry K."/>
            <person name="Blanchette R.A."/>
            <person name="Henrissat B."/>
            <person name="Martinez A.T."/>
            <person name="Otillar R."/>
            <person name="Spatafora J.W."/>
            <person name="Yadav J.S."/>
            <person name="Aerts A."/>
            <person name="Benoit I."/>
            <person name="Boyd A."/>
            <person name="Carlson A."/>
            <person name="Copeland A."/>
            <person name="Coutinho P.M."/>
            <person name="de Vries R.P."/>
            <person name="Ferreira P."/>
            <person name="Findley K."/>
            <person name="Foster B."/>
            <person name="Gaskell J."/>
            <person name="Glotzer D."/>
            <person name="Gorecki P."/>
            <person name="Heitman J."/>
            <person name="Hesse C."/>
            <person name="Hori C."/>
            <person name="Igarashi K."/>
            <person name="Jurgens J.A."/>
            <person name="Kallen N."/>
            <person name="Kersten P."/>
            <person name="Kohler A."/>
            <person name="Kuees U."/>
            <person name="Kumar T.K.A."/>
            <person name="Kuo A."/>
            <person name="LaButti K."/>
            <person name="Larrondo L.F."/>
            <person name="Lindquist E."/>
            <person name="Ling A."/>
            <person name="Lombard V."/>
            <person name="Lucas S."/>
            <person name="Lundell T."/>
            <person name="Martin R."/>
            <person name="McLaughlin D.J."/>
            <person name="Morgenstern I."/>
            <person name="Morin E."/>
            <person name="Murat C."/>
            <person name="Nagy L.G."/>
            <person name="Nolan M."/>
            <person name="Ohm R.A."/>
            <person name="Patyshakuliyeva A."/>
            <person name="Rokas A."/>
            <person name="Ruiz-Duenas F.J."/>
            <person name="Sabat G."/>
            <person name="Salamov A."/>
            <person name="Samejima M."/>
            <person name="Schmutz J."/>
            <person name="Slot J.C."/>
            <person name="St John F."/>
            <person name="Stenlid J."/>
            <person name="Sun H."/>
            <person name="Sun S."/>
            <person name="Syed K."/>
            <person name="Tsang A."/>
            <person name="Wiebenga A."/>
            <person name="Young D."/>
            <person name="Pisabarro A."/>
            <person name="Eastwood D.C."/>
            <person name="Martin F."/>
            <person name="Cullen D."/>
            <person name="Grigoriev I.V."/>
            <person name="Hibbett D.S."/>
        </authorList>
    </citation>
    <scope>NUCLEOTIDE SEQUENCE [LARGE SCALE GENOMIC DNA]</scope>
    <source>
        <strain evidence="2 3">LYAD-421 SS1</strain>
    </source>
</reference>
<feature type="compositionally biased region" description="Polar residues" evidence="1">
    <location>
        <begin position="307"/>
        <end position="325"/>
    </location>
</feature>
<name>R7SIT2_DICSQ</name>
<feature type="compositionally biased region" description="Low complexity" evidence="1">
    <location>
        <begin position="260"/>
        <end position="270"/>
    </location>
</feature>